<dbReference type="InterPro" id="IPR000477">
    <property type="entry name" value="RT_dom"/>
</dbReference>
<dbReference type="InterPro" id="IPR043502">
    <property type="entry name" value="DNA/RNA_pol_sf"/>
</dbReference>
<keyword evidence="3" id="KW-1185">Reference proteome</keyword>
<feature type="domain" description="Reverse transcriptase" evidence="1">
    <location>
        <begin position="170"/>
        <end position="288"/>
    </location>
</feature>
<organism evidence="2 3">
    <name type="scientific">Patiria miniata</name>
    <name type="common">Bat star</name>
    <name type="synonym">Asterina miniata</name>
    <dbReference type="NCBI Taxonomy" id="46514"/>
    <lineage>
        <taxon>Eukaryota</taxon>
        <taxon>Metazoa</taxon>
        <taxon>Echinodermata</taxon>
        <taxon>Eleutherozoa</taxon>
        <taxon>Asterozoa</taxon>
        <taxon>Asteroidea</taxon>
        <taxon>Valvatacea</taxon>
        <taxon>Valvatida</taxon>
        <taxon>Asterinidae</taxon>
        <taxon>Patiria</taxon>
    </lineage>
</organism>
<dbReference type="Pfam" id="PF00078">
    <property type="entry name" value="RVT_1"/>
    <property type="match status" value="1"/>
</dbReference>
<proteinExistence type="predicted"/>
<dbReference type="EnsemblMetazoa" id="XM_038199882.1">
    <property type="protein sequence ID" value="XP_038055810.1"/>
    <property type="gene ID" value="LOC119727814"/>
</dbReference>
<accession>A0A913ZWZ6</accession>
<dbReference type="CDD" id="cd01650">
    <property type="entry name" value="RT_nLTR_like"/>
    <property type="match status" value="1"/>
</dbReference>
<sequence>MSGPHCALTTNLMAPSSNSVYDEQEDLRVNNILSAFDEWESINSIQNAWKLVKQLSGKRPNTVFIQGDDRLASWKSHFEKLLSSDNASNDPVSIDPVFDPNPNIPAGKFSQAEVNIAIKQMKLGKAPGLDNIPIEVWRLPKLKKYLTRFCNATLEGNRPPEWGFSGIVPVPKKGDLTIPDNYRGISLSQTAAKVYNRLLLNRIRPEVEKILRPNQSGFRPLRSTSSQILALRRLIEEIRNHQKEAAIIFIDFCKAFDSVDRPTMFKILHAYGIPEETTNAIKKCCCSHSRRSSRHPAQYLSDLDYADDISLLADTLLDAESLLHKVGACCKSVGLSLNAKKTKDMYMVINPSSSDDVTALDGSKLDKVDDFKYLGSYTNTAHDIECV</sequence>
<evidence type="ECO:0000259" key="1">
    <source>
        <dbReference type="Pfam" id="PF00078"/>
    </source>
</evidence>
<dbReference type="OMA" id="EWANDWG"/>
<name>A0A913ZWZ6_PATMI</name>
<dbReference type="SUPFAM" id="SSF56672">
    <property type="entry name" value="DNA/RNA polymerases"/>
    <property type="match status" value="1"/>
</dbReference>
<dbReference type="OrthoDB" id="410104at2759"/>
<dbReference type="PANTHER" id="PTHR47027">
    <property type="entry name" value="REVERSE TRANSCRIPTASE DOMAIN-CONTAINING PROTEIN"/>
    <property type="match status" value="1"/>
</dbReference>
<evidence type="ECO:0000313" key="2">
    <source>
        <dbReference type="EnsemblMetazoa" id="XP_038055810.1"/>
    </source>
</evidence>
<dbReference type="PANTHER" id="PTHR47027:SF27">
    <property type="entry name" value="REVERSE TRANSCRIPTASE DOMAIN-CONTAINING PROTEIN"/>
    <property type="match status" value="1"/>
</dbReference>
<protein>
    <recommendedName>
        <fullName evidence="1">Reverse transcriptase domain-containing protein</fullName>
    </recommendedName>
</protein>
<dbReference type="Proteomes" id="UP000887568">
    <property type="component" value="Unplaced"/>
</dbReference>
<evidence type="ECO:0000313" key="3">
    <source>
        <dbReference type="Proteomes" id="UP000887568"/>
    </source>
</evidence>
<dbReference type="GeneID" id="119727814"/>
<reference evidence="2" key="1">
    <citation type="submission" date="2022-11" db="UniProtKB">
        <authorList>
            <consortium name="EnsemblMetazoa"/>
        </authorList>
    </citation>
    <scope>IDENTIFICATION</scope>
</reference>
<dbReference type="AlphaFoldDB" id="A0A913ZWZ6"/>
<dbReference type="RefSeq" id="XP_038055810.1">
    <property type="nucleotide sequence ID" value="XM_038199882.1"/>
</dbReference>